<keyword evidence="10" id="KW-1185">Reference proteome</keyword>
<gene>
    <name evidence="11 12 13 14 15 16" type="primary">LOC110124377</name>
</gene>
<evidence type="ECO:0000256" key="3">
    <source>
        <dbReference type="ARBA" id="ARBA00018408"/>
    </source>
</evidence>
<dbReference type="InterPro" id="IPR037692">
    <property type="entry name" value="CEP70"/>
</dbReference>
<dbReference type="PANTHER" id="PTHR14594">
    <property type="entry name" value="CENTROSOMAL PROTEIN OF 70 KDA"/>
    <property type="match status" value="1"/>
</dbReference>
<evidence type="ECO:0000256" key="9">
    <source>
        <dbReference type="SAM" id="Coils"/>
    </source>
</evidence>
<keyword evidence="4" id="KW-0963">Cytoplasm</keyword>
<dbReference type="PANTHER" id="PTHR14594:SF1">
    <property type="entry name" value="CENTROSOMAL PROTEIN OF 70 KDA"/>
    <property type="match status" value="1"/>
</dbReference>
<dbReference type="Proteomes" id="UP001652640">
    <property type="component" value="Unplaced"/>
</dbReference>
<evidence type="ECO:0000313" key="14">
    <source>
        <dbReference type="RefSeq" id="XP_070319322.1"/>
    </source>
</evidence>
<evidence type="ECO:0000256" key="8">
    <source>
        <dbReference type="ARBA" id="ARBA00025273"/>
    </source>
</evidence>
<organism evidence="10 14">
    <name type="scientific">Odocoileus virginianus</name>
    <name type="common">White-tailed deer</name>
    <dbReference type="NCBI Taxonomy" id="9874"/>
    <lineage>
        <taxon>Eukaryota</taxon>
        <taxon>Metazoa</taxon>
        <taxon>Chordata</taxon>
        <taxon>Craniata</taxon>
        <taxon>Vertebrata</taxon>
        <taxon>Euteleostomi</taxon>
        <taxon>Mammalia</taxon>
        <taxon>Eutheria</taxon>
        <taxon>Laurasiatheria</taxon>
        <taxon>Artiodactyla</taxon>
        <taxon>Ruminantia</taxon>
        <taxon>Pecora</taxon>
        <taxon>Cervidae</taxon>
        <taxon>Odocoileinae</taxon>
        <taxon>Odocoileus</taxon>
    </lineage>
</organism>
<keyword evidence="7" id="KW-0206">Cytoskeleton</keyword>
<keyword evidence="5" id="KW-0802">TPR repeat</keyword>
<comment type="subcellular location">
    <subcellularLocation>
        <location evidence="1">Cytoplasm</location>
        <location evidence="1">Cytoskeleton</location>
        <location evidence="1">Microtubule organizing center</location>
        <location evidence="1">Centrosome</location>
    </subcellularLocation>
</comment>
<dbReference type="RefSeq" id="XP_070319320.1">
    <property type="nucleotide sequence ID" value="XM_070463219.1"/>
</dbReference>
<evidence type="ECO:0000313" key="11">
    <source>
        <dbReference type="RefSeq" id="XP_070319319.1"/>
    </source>
</evidence>
<evidence type="ECO:0000256" key="5">
    <source>
        <dbReference type="ARBA" id="ARBA00022803"/>
    </source>
</evidence>
<evidence type="ECO:0000256" key="4">
    <source>
        <dbReference type="ARBA" id="ARBA00022490"/>
    </source>
</evidence>
<dbReference type="RefSeq" id="XP_070319321.1">
    <property type="nucleotide sequence ID" value="XM_070463220.1"/>
</dbReference>
<dbReference type="RefSeq" id="XP_070319319.1">
    <property type="nucleotide sequence ID" value="XM_070463218.1"/>
</dbReference>
<protein>
    <recommendedName>
        <fullName evidence="3">Centrosomal protein of 70 kDa</fullName>
    </recommendedName>
</protein>
<evidence type="ECO:0000256" key="7">
    <source>
        <dbReference type="ARBA" id="ARBA00023212"/>
    </source>
</evidence>
<sequence>MTEKQRKEAEWENINVLLMMHGLKPLSLVKRTDMKENVDLIIFDKQLSQTMRENLKTMMEETSRQQNMIQELIETNKQLKNELQQQQSRAADQEQRANDLEQIMESVKSKIGEMEDESVNRVCQQQNKIKELQKEHKALQCGLPKWLIGKESTCLCRRCKRHQFYPWVGKIP</sequence>
<evidence type="ECO:0000313" key="15">
    <source>
        <dbReference type="RefSeq" id="XP_070319323.1"/>
    </source>
</evidence>
<comment type="function">
    <text evidence="8">Plays a role in the organization of both preexisting and nascent microtubules in interphase cells. During mitosis, required for the organization and orientation of the mitotic spindle.</text>
</comment>
<evidence type="ECO:0000256" key="6">
    <source>
        <dbReference type="ARBA" id="ARBA00023054"/>
    </source>
</evidence>
<accession>A0ABM4HUS4</accession>
<dbReference type="RefSeq" id="XP_070319322.1">
    <property type="nucleotide sequence ID" value="XM_070463221.1"/>
</dbReference>
<dbReference type="RefSeq" id="XP_070319323.1">
    <property type="nucleotide sequence ID" value="XM_070463222.1"/>
</dbReference>
<evidence type="ECO:0000313" key="13">
    <source>
        <dbReference type="RefSeq" id="XP_070319321.1"/>
    </source>
</evidence>
<feature type="coiled-coil region" evidence="9">
    <location>
        <begin position="62"/>
        <end position="117"/>
    </location>
</feature>
<comment type="subunit">
    <text evidence="2">Directly interacts with tubulin-gamma; this interaction determines centrosomal localization.</text>
</comment>
<name>A0ABM4HUS4_ODOVR</name>
<keyword evidence="6 9" id="KW-0175">Coiled coil</keyword>
<dbReference type="GeneID" id="110124377"/>
<evidence type="ECO:0000313" key="12">
    <source>
        <dbReference type="RefSeq" id="XP_070319320.1"/>
    </source>
</evidence>
<evidence type="ECO:0000256" key="2">
    <source>
        <dbReference type="ARBA" id="ARBA00011832"/>
    </source>
</evidence>
<dbReference type="RefSeq" id="XP_070319324.1">
    <property type="nucleotide sequence ID" value="XM_070463223.1"/>
</dbReference>
<reference evidence="11 12" key="1">
    <citation type="submission" date="2025-05" db="UniProtKB">
        <authorList>
            <consortium name="RefSeq"/>
        </authorList>
    </citation>
    <scope>IDENTIFICATION</scope>
    <source>
        <tissue evidence="11 12">Tongue muscle</tissue>
    </source>
</reference>
<evidence type="ECO:0000313" key="16">
    <source>
        <dbReference type="RefSeq" id="XP_070319324.1"/>
    </source>
</evidence>
<evidence type="ECO:0000313" key="10">
    <source>
        <dbReference type="Proteomes" id="UP001652640"/>
    </source>
</evidence>
<proteinExistence type="predicted"/>
<evidence type="ECO:0000256" key="1">
    <source>
        <dbReference type="ARBA" id="ARBA00004300"/>
    </source>
</evidence>